<dbReference type="Pfam" id="PF02338">
    <property type="entry name" value="OTU"/>
    <property type="match status" value="1"/>
</dbReference>
<dbReference type="SUPFAM" id="SSF54001">
    <property type="entry name" value="Cysteine proteinases"/>
    <property type="match status" value="1"/>
</dbReference>
<evidence type="ECO:0000256" key="3">
    <source>
        <dbReference type="ARBA" id="ARBA00022723"/>
    </source>
</evidence>
<feature type="domain" description="OTU" evidence="11">
    <location>
        <begin position="114"/>
        <end position="238"/>
    </location>
</feature>
<dbReference type="PANTHER" id="PTHR13312:SF0">
    <property type="entry name" value="UBIQUITIN THIOESTERASE OTU1"/>
    <property type="match status" value="1"/>
</dbReference>
<dbReference type="SUPFAM" id="SSF54236">
    <property type="entry name" value="Ubiquitin-like"/>
    <property type="match status" value="1"/>
</dbReference>
<evidence type="ECO:0000259" key="10">
    <source>
        <dbReference type="PROSITE" id="PS50053"/>
    </source>
</evidence>
<dbReference type="PROSITE" id="PS50053">
    <property type="entry name" value="UBIQUITIN_2"/>
    <property type="match status" value="1"/>
</dbReference>
<dbReference type="GO" id="GO:0005634">
    <property type="term" value="C:nucleus"/>
    <property type="evidence" value="ECO:0007669"/>
    <property type="project" value="TreeGrafter"/>
</dbReference>
<dbReference type="CDD" id="cd17059">
    <property type="entry name" value="Ubl_OTU1"/>
    <property type="match status" value="1"/>
</dbReference>
<keyword evidence="8" id="KW-0862">Zinc</keyword>
<comment type="function">
    <text evidence="9">Hydrolase that can remove conjugated ubiquitin from proteins and may therefore play an important regulatory role at the level of protein turnover by preventing degradation.</text>
</comment>
<keyword evidence="5 9" id="KW-0833">Ubl conjugation pathway</keyword>
<gene>
    <name evidence="12" type="ORF">HCN44_006493</name>
</gene>
<proteinExistence type="predicted"/>
<evidence type="ECO:0000313" key="13">
    <source>
        <dbReference type="Proteomes" id="UP000639338"/>
    </source>
</evidence>
<comment type="subcellular location">
    <subcellularLocation>
        <location evidence="9">Cytoplasm</location>
    </subcellularLocation>
</comment>
<keyword evidence="7 9" id="KW-0788">Thiol protease</keyword>
<dbReference type="CDD" id="cd22745">
    <property type="entry name" value="OTU_OTU1"/>
    <property type="match status" value="1"/>
</dbReference>
<dbReference type="GO" id="GO:0016579">
    <property type="term" value="P:protein deubiquitination"/>
    <property type="evidence" value="ECO:0007669"/>
    <property type="project" value="TreeGrafter"/>
</dbReference>
<dbReference type="InterPro" id="IPR038765">
    <property type="entry name" value="Papain-like_cys_pep_sf"/>
</dbReference>
<evidence type="ECO:0000256" key="7">
    <source>
        <dbReference type="ARBA" id="ARBA00022807"/>
    </source>
</evidence>
<dbReference type="GO" id="GO:0008270">
    <property type="term" value="F:zinc ion binding"/>
    <property type="evidence" value="ECO:0007669"/>
    <property type="project" value="UniProtKB-KW"/>
</dbReference>
<protein>
    <recommendedName>
        <fullName evidence="9">Ubiquitin thioesterase OTU</fullName>
        <ecNumber evidence="9">3.4.19.12</ecNumber>
    </recommendedName>
</protein>
<dbReference type="InterPro" id="IPR029071">
    <property type="entry name" value="Ubiquitin-like_domsf"/>
</dbReference>
<evidence type="ECO:0000256" key="5">
    <source>
        <dbReference type="ARBA" id="ARBA00022786"/>
    </source>
</evidence>
<dbReference type="AlphaFoldDB" id="A0A834Y2L1"/>
<evidence type="ECO:0000256" key="2">
    <source>
        <dbReference type="ARBA" id="ARBA00022670"/>
    </source>
</evidence>
<dbReference type="GO" id="GO:0004843">
    <property type="term" value="F:cysteine-type deubiquitinase activity"/>
    <property type="evidence" value="ECO:0007669"/>
    <property type="project" value="UniProtKB-UniRule"/>
</dbReference>
<evidence type="ECO:0000313" key="12">
    <source>
        <dbReference type="EMBL" id="KAF7995386.1"/>
    </source>
</evidence>
<dbReference type="Pfam" id="PF21403">
    <property type="entry name" value="OTU1_UBXL"/>
    <property type="match status" value="1"/>
</dbReference>
<keyword evidence="4" id="KW-0863">Zinc-finger</keyword>
<keyword evidence="2" id="KW-0645">Protease</keyword>
<evidence type="ECO:0000256" key="8">
    <source>
        <dbReference type="ARBA" id="ARBA00022833"/>
    </source>
</evidence>
<dbReference type="FunFam" id="3.10.20.90:FF:000096">
    <property type="entry name" value="Ubiquitin thioesterase OTU1"/>
    <property type="match status" value="1"/>
</dbReference>
<accession>A0A834Y2L1</accession>
<dbReference type="InterPro" id="IPR003323">
    <property type="entry name" value="OTU_dom"/>
</dbReference>
<evidence type="ECO:0000256" key="9">
    <source>
        <dbReference type="RuleBase" id="RU367104"/>
    </source>
</evidence>
<dbReference type="Proteomes" id="UP000639338">
    <property type="component" value="Unassembled WGS sequence"/>
</dbReference>
<dbReference type="InterPro" id="IPR000626">
    <property type="entry name" value="Ubiquitin-like_dom"/>
</dbReference>
<name>A0A834Y2L1_APHGI</name>
<dbReference type="Gene3D" id="3.10.20.90">
    <property type="entry name" value="Phosphatidylinositol 3-kinase Catalytic Subunit, Chain A, domain 1"/>
    <property type="match status" value="1"/>
</dbReference>
<reference evidence="12 13" key="1">
    <citation type="submission" date="2020-08" db="EMBL/GenBank/DDBJ databases">
        <title>Aphidius gifuensis genome sequencing and assembly.</title>
        <authorList>
            <person name="Du Z."/>
        </authorList>
    </citation>
    <scope>NUCLEOTIDE SEQUENCE [LARGE SCALE GENOMIC DNA]</scope>
    <source>
        <strain evidence="12">YNYX2018</strain>
        <tissue evidence="12">Adults</tissue>
    </source>
</reference>
<organism evidence="12 13">
    <name type="scientific">Aphidius gifuensis</name>
    <name type="common">Parasitoid wasp</name>
    <dbReference type="NCBI Taxonomy" id="684658"/>
    <lineage>
        <taxon>Eukaryota</taxon>
        <taxon>Metazoa</taxon>
        <taxon>Ecdysozoa</taxon>
        <taxon>Arthropoda</taxon>
        <taxon>Hexapoda</taxon>
        <taxon>Insecta</taxon>
        <taxon>Pterygota</taxon>
        <taxon>Neoptera</taxon>
        <taxon>Endopterygota</taxon>
        <taxon>Hymenoptera</taxon>
        <taxon>Apocrita</taxon>
        <taxon>Ichneumonoidea</taxon>
        <taxon>Braconidae</taxon>
        <taxon>Aphidiinae</taxon>
        <taxon>Aphidius</taxon>
    </lineage>
</organism>
<keyword evidence="9" id="KW-0963">Cytoplasm</keyword>
<dbReference type="OrthoDB" id="65596at2759"/>
<comment type="catalytic activity">
    <reaction evidence="1 9">
        <text>Thiol-dependent hydrolysis of ester, thioester, amide, peptide and isopeptide bonds formed by the C-terminal Gly of ubiquitin (a 76-residue protein attached to proteins as an intracellular targeting signal).</text>
        <dbReference type="EC" id="3.4.19.12"/>
    </reaction>
</comment>
<comment type="caution">
    <text evidence="12">The sequence shown here is derived from an EMBL/GenBank/DDBJ whole genome shotgun (WGS) entry which is preliminary data.</text>
</comment>
<evidence type="ECO:0000259" key="11">
    <source>
        <dbReference type="PROSITE" id="PS50802"/>
    </source>
</evidence>
<keyword evidence="6 9" id="KW-0378">Hydrolase</keyword>
<keyword evidence="3" id="KW-0479">Metal-binding</keyword>
<dbReference type="GO" id="GO:0036503">
    <property type="term" value="P:ERAD pathway"/>
    <property type="evidence" value="ECO:0007669"/>
    <property type="project" value="TreeGrafter"/>
</dbReference>
<dbReference type="GO" id="GO:0030968">
    <property type="term" value="P:endoplasmic reticulum unfolded protein response"/>
    <property type="evidence" value="ECO:0007669"/>
    <property type="project" value="TreeGrafter"/>
</dbReference>
<dbReference type="InterPro" id="IPR057766">
    <property type="entry name" value="Znf-C2H2_OTU1-like_C"/>
</dbReference>
<evidence type="ECO:0000256" key="4">
    <source>
        <dbReference type="ARBA" id="ARBA00022771"/>
    </source>
</evidence>
<sequence length="312" mass="34356">MAGFVIRVKTKSGQKVVNGLSSNDTVLQLKKKLSELTGFKINLLHVLSGFPPKTINLNNESSTINDCGIVSGDTLIVEEKQQQQQQSPIEDIKKPESRSHIVDSEGFTEASGVLIKKIVPADNSCLFTSVGYVLNGSIDSNCSGFMRELIANAVASDPEEYSEAILGKPNKSYCEWIMKPDSWGGGIEVSILSKFYGLEIVVVNSVSGIISRFGEDQHYSHRVFLIFDGIHYDPLYMEPFNGGSIQTLFPTNDERVLLEATQLAKEAKSSRQFTDVQNFTVKCMDCMVDLSGEKAATQHAKDTGHTNFDEIN</sequence>
<dbReference type="GO" id="GO:0005829">
    <property type="term" value="C:cytosol"/>
    <property type="evidence" value="ECO:0007669"/>
    <property type="project" value="TreeGrafter"/>
</dbReference>
<dbReference type="EC" id="3.4.19.12" evidence="9"/>
<evidence type="ECO:0000256" key="6">
    <source>
        <dbReference type="ARBA" id="ARBA00022801"/>
    </source>
</evidence>
<feature type="domain" description="Ubiquitin-like" evidence="10">
    <location>
        <begin position="4"/>
        <end position="84"/>
    </location>
</feature>
<dbReference type="Gene3D" id="3.90.70.80">
    <property type="match status" value="1"/>
</dbReference>
<dbReference type="PROSITE" id="PS50802">
    <property type="entry name" value="OTU"/>
    <property type="match status" value="1"/>
</dbReference>
<keyword evidence="13" id="KW-1185">Reference proteome</keyword>
<dbReference type="InterPro" id="IPR048857">
    <property type="entry name" value="OTU1_Ubl"/>
</dbReference>
<dbReference type="EMBL" id="JACMRX010000002">
    <property type="protein sequence ID" value="KAF7995386.1"/>
    <property type="molecule type" value="Genomic_DNA"/>
</dbReference>
<dbReference type="PANTHER" id="PTHR13312">
    <property type="entry name" value="HIV-INDUCED PROTEIN-7-LIKE PROTEASE"/>
    <property type="match status" value="1"/>
</dbReference>
<evidence type="ECO:0000256" key="1">
    <source>
        <dbReference type="ARBA" id="ARBA00000707"/>
    </source>
</evidence>
<dbReference type="Pfam" id="PF24560">
    <property type="entry name" value="zf-C2H2_OTU1_C"/>
    <property type="match status" value="1"/>
</dbReference>